<dbReference type="InterPro" id="IPR006067">
    <property type="entry name" value="NO2/SO3_Rdtase_4Fe4S_dom"/>
</dbReference>
<dbReference type="PRINTS" id="PR00397">
    <property type="entry name" value="SIROHAEM"/>
</dbReference>
<dbReference type="Pfam" id="PF03460">
    <property type="entry name" value="NIR_SIR_ferr"/>
    <property type="match status" value="2"/>
</dbReference>
<dbReference type="Gene3D" id="3.90.480.20">
    <property type="match status" value="1"/>
</dbReference>
<dbReference type="GO" id="GO:0046872">
    <property type="term" value="F:metal ion binding"/>
    <property type="evidence" value="ECO:0007669"/>
    <property type="project" value="UniProtKB-KW"/>
</dbReference>
<feature type="domain" description="Nitrite/sulphite reductase 4Fe-4S" evidence="9">
    <location>
        <begin position="122"/>
        <end position="278"/>
    </location>
</feature>
<dbReference type="Proteomes" id="UP000594688">
    <property type="component" value="Chromosome"/>
</dbReference>
<dbReference type="Gene3D" id="3.30.413.10">
    <property type="entry name" value="Sulfite Reductase Hemoprotein, domain 1"/>
    <property type="match status" value="2"/>
</dbReference>
<keyword evidence="3" id="KW-0349">Heme</keyword>
<dbReference type="KEGG" id="nli:G3M70_17630"/>
<evidence type="ECO:0000256" key="2">
    <source>
        <dbReference type="ARBA" id="ARBA00022485"/>
    </source>
</evidence>
<feature type="compositionally biased region" description="Basic residues" evidence="8">
    <location>
        <begin position="498"/>
        <end position="507"/>
    </location>
</feature>
<name>A0A7T0BZ42_9BACT</name>
<dbReference type="AlphaFoldDB" id="A0A7T0BZ42"/>
<protein>
    <submittedName>
        <fullName evidence="11">Ferredoxin--nitrite reductase</fullName>
    </submittedName>
</protein>
<gene>
    <name evidence="11" type="ORF">G3M70_17630</name>
</gene>
<dbReference type="InterPro" id="IPR006066">
    <property type="entry name" value="NO2/SO3_Rdtase_FeS/sirohaem_BS"/>
</dbReference>
<dbReference type="Pfam" id="PF01077">
    <property type="entry name" value="NIR_SIR"/>
    <property type="match status" value="2"/>
</dbReference>
<proteinExistence type="inferred from homology"/>
<keyword evidence="2" id="KW-0004">4Fe-4S</keyword>
<dbReference type="SUPFAM" id="SSF56014">
    <property type="entry name" value="Nitrite and sulphite reductase 4Fe-4S domain-like"/>
    <property type="match status" value="2"/>
</dbReference>
<comment type="similarity">
    <text evidence="1">Belongs to the nitrite and sulfite reductase 4Fe-4S domain family.</text>
</comment>
<evidence type="ECO:0000313" key="12">
    <source>
        <dbReference type="Proteomes" id="UP000594688"/>
    </source>
</evidence>
<keyword evidence="6" id="KW-0408">Iron</keyword>
<dbReference type="InterPro" id="IPR005117">
    <property type="entry name" value="NiRdtase/SiRdtase_haem-b_fer"/>
</dbReference>
<dbReference type="EMBL" id="CP048685">
    <property type="protein sequence ID" value="QPJ63599.1"/>
    <property type="molecule type" value="Genomic_DNA"/>
</dbReference>
<reference evidence="11 12" key="1">
    <citation type="submission" date="2020-02" db="EMBL/GenBank/DDBJ databases">
        <title>Genomic and physiological characterization of two novel Nitrospinaceae genera.</title>
        <authorList>
            <person name="Mueller A.J."/>
            <person name="Jung M.-Y."/>
            <person name="Strachan C.R."/>
            <person name="Herbold C.W."/>
            <person name="Kirkegaard R.H."/>
            <person name="Daims H."/>
        </authorList>
    </citation>
    <scope>NUCLEOTIDE SEQUENCE [LARGE SCALE GENOMIC DNA]</scope>
    <source>
        <strain evidence="11">EB</strain>
    </source>
</reference>
<evidence type="ECO:0000256" key="6">
    <source>
        <dbReference type="ARBA" id="ARBA00023004"/>
    </source>
</evidence>
<dbReference type="PROSITE" id="PS00365">
    <property type="entry name" value="NIR_SIR"/>
    <property type="match status" value="2"/>
</dbReference>
<dbReference type="InterPro" id="IPR051329">
    <property type="entry name" value="NIR_SIR_4Fe-4S"/>
</dbReference>
<feature type="region of interest" description="Disordered" evidence="8">
    <location>
        <begin position="495"/>
        <end position="524"/>
    </location>
</feature>
<keyword evidence="5" id="KW-0560">Oxidoreductase</keyword>
<evidence type="ECO:0000256" key="4">
    <source>
        <dbReference type="ARBA" id="ARBA00022723"/>
    </source>
</evidence>
<evidence type="ECO:0000256" key="7">
    <source>
        <dbReference type="ARBA" id="ARBA00023014"/>
    </source>
</evidence>
<feature type="domain" description="Nitrite/Sulfite reductase ferredoxin-like" evidence="10">
    <location>
        <begin position="50"/>
        <end position="112"/>
    </location>
</feature>
<dbReference type="GO" id="GO:0020037">
    <property type="term" value="F:heme binding"/>
    <property type="evidence" value="ECO:0007669"/>
    <property type="project" value="InterPro"/>
</dbReference>
<keyword evidence="4" id="KW-0479">Metal-binding</keyword>
<dbReference type="GO" id="GO:0016491">
    <property type="term" value="F:oxidoreductase activity"/>
    <property type="evidence" value="ECO:0007669"/>
    <property type="project" value="UniProtKB-KW"/>
</dbReference>
<organism evidence="11 12">
    <name type="scientific">Candidatus Nitronauta litoralis</name>
    <dbReference type="NCBI Taxonomy" id="2705533"/>
    <lineage>
        <taxon>Bacteria</taxon>
        <taxon>Pseudomonadati</taxon>
        <taxon>Nitrospinota/Tectimicrobiota group</taxon>
        <taxon>Nitrospinota</taxon>
        <taxon>Nitrospinia</taxon>
        <taxon>Nitrospinales</taxon>
        <taxon>Nitrospinaceae</taxon>
        <taxon>Candidatus Nitronauta</taxon>
    </lineage>
</organism>
<evidence type="ECO:0000259" key="10">
    <source>
        <dbReference type="Pfam" id="PF03460"/>
    </source>
</evidence>
<dbReference type="SUPFAM" id="SSF55124">
    <property type="entry name" value="Nitrite/Sulfite reductase N-terminal domain-like"/>
    <property type="match status" value="2"/>
</dbReference>
<accession>A0A7T0BZ42</accession>
<evidence type="ECO:0000256" key="5">
    <source>
        <dbReference type="ARBA" id="ARBA00023002"/>
    </source>
</evidence>
<keyword evidence="7" id="KW-0411">Iron-sulfur</keyword>
<evidence type="ECO:0000256" key="3">
    <source>
        <dbReference type="ARBA" id="ARBA00022617"/>
    </source>
</evidence>
<feature type="domain" description="Nitrite/sulphite reductase 4Fe-4S" evidence="9">
    <location>
        <begin position="378"/>
        <end position="493"/>
    </location>
</feature>
<dbReference type="PANTHER" id="PTHR32439">
    <property type="entry name" value="FERREDOXIN--NITRITE REDUCTASE, CHLOROPLASTIC"/>
    <property type="match status" value="1"/>
</dbReference>
<dbReference type="InterPro" id="IPR045854">
    <property type="entry name" value="NO2/SO3_Rdtase_4Fe4S_sf"/>
</dbReference>
<dbReference type="PANTHER" id="PTHR32439:SF0">
    <property type="entry name" value="FERREDOXIN--NITRITE REDUCTASE, CHLOROPLASTIC"/>
    <property type="match status" value="1"/>
</dbReference>
<feature type="domain" description="Nitrite/Sulfite reductase ferredoxin-like" evidence="10">
    <location>
        <begin position="301"/>
        <end position="364"/>
    </location>
</feature>
<evidence type="ECO:0000313" key="11">
    <source>
        <dbReference type="EMBL" id="QPJ63599.1"/>
    </source>
</evidence>
<evidence type="ECO:0000256" key="8">
    <source>
        <dbReference type="SAM" id="MobiDB-lite"/>
    </source>
</evidence>
<evidence type="ECO:0000256" key="1">
    <source>
        <dbReference type="ARBA" id="ARBA00010429"/>
    </source>
</evidence>
<dbReference type="GO" id="GO:0051539">
    <property type="term" value="F:4 iron, 4 sulfur cluster binding"/>
    <property type="evidence" value="ECO:0007669"/>
    <property type="project" value="UniProtKB-KW"/>
</dbReference>
<sequence>MNKVEKFKSEKDSLEIKKDLARFGQEGWQSISEEDIHRLKWYGLFLRKPTPGLFMVRVRIPNGMTYSHQVKALADIAENYGNGVIDITTRQQIQLRSLKIEDVLAVFEIMESVGLSSLQTGMDNVRNIMGCSVAGLQSTEILDGMPQVMAMTQHILENKEFTNLPRKFNMSISGCPHNCVEAETQDLALIPARKIIEGETLTGFNVLGGGKLGSGGYRIATPLDIFVKPDEVVEVCDAIIRIYRDFGDRETRTANRFAFLLEEWGEGRFRKELVQVLERDLMTAGTDAREQKKNDHIGIFRQKQPGMNFVGLKVVTGRISASSFRQAAVLAERYGTGDIRLSPSQNLILPHVPDKKLGDLLEEPLLKELLYAPFGMTRHLVSCVGSDYCSMATIETKSRAVKVSRELEKRMEEITPLSIHWSGCPAGCGNHLVADIGLLGKRTRVKGEIVDAVDVFVGGRTGPNAQLATRIMENIPCEDLPDVLQHLVPFHTREKMHPVRKRRKARGIRMPESEGQNREPVSTT</sequence>
<evidence type="ECO:0000259" key="9">
    <source>
        <dbReference type="Pfam" id="PF01077"/>
    </source>
</evidence>
<dbReference type="InterPro" id="IPR036136">
    <property type="entry name" value="Nit/Sulf_reduc_fer-like_dom_sf"/>
</dbReference>